<dbReference type="SUPFAM" id="SSF141523">
    <property type="entry name" value="L,D-transpeptidase catalytic domain-like"/>
    <property type="match status" value="1"/>
</dbReference>
<dbReference type="InterPro" id="IPR005490">
    <property type="entry name" value="LD_TPept_cat_dom"/>
</dbReference>
<evidence type="ECO:0000256" key="3">
    <source>
        <dbReference type="ARBA" id="ARBA00022960"/>
    </source>
</evidence>
<evidence type="ECO:0000256" key="6">
    <source>
        <dbReference type="PROSITE-ProRule" id="PRU01373"/>
    </source>
</evidence>
<sequence>MKKTTYLLVILTLIESAVVWMLNQPLNAQKSSATLGCIPVNSRQELSEQYDPSETSGEYLGYKVTVPALFDSFAYVLGESVGVKRIEVNLAAQHVYGFDGNTKLFDFVVSTGKWAPTPKGTFTIERKIRAQKMSGGSRERNTYYYLPNVPWVMFFGNSQIPWYRGFSFHGTYWHNNFGQPMSHGCVNMKTPEAEQLFNWAPIGTPVIIY</sequence>
<evidence type="ECO:0000256" key="5">
    <source>
        <dbReference type="ARBA" id="ARBA00023316"/>
    </source>
</evidence>
<dbReference type="UniPathway" id="UPA00219"/>
<protein>
    <submittedName>
        <fullName evidence="8">ErfK/YbiS/YcfS/YnhG family protein</fullName>
    </submittedName>
</protein>
<name>A0A0G1C6D5_9BACT</name>
<evidence type="ECO:0000256" key="1">
    <source>
        <dbReference type="ARBA" id="ARBA00004752"/>
    </source>
</evidence>
<accession>A0A0G1C6D5</accession>
<evidence type="ECO:0000313" key="8">
    <source>
        <dbReference type="EMBL" id="KKS45188.1"/>
    </source>
</evidence>
<comment type="pathway">
    <text evidence="1 6">Cell wall biogenesis; peptidoglycan biosynthesis.</text>
</comment>
<reference evidence="8 9" key="1">
    <citation type="journal article" date="2015" name="Nature">
        <title>rRNA introns, odd ribosomes, and small enigmatic genomes across a large radiation of phyla.</title>
        <authorList>
            <person name="Brown C.T."/>
            <person name="Hug L.A."/>
            <person name="Thomas B.C."/>
            <person name="Sharon I."/>
            <person name="Castelle C.J."/>
            <person name="Singh A."/>
            <person name="Wilkins M.J."/>
            <person name="Williams K.H."/>
            <person name="Banfield J.F."/>
        </authorList>
    </citation>
    <scope>NUCLEOTIDE SEQUENCE [LARGE SCALE GENOMIC DNA]</scope>
</reference>
<comment type="caution">
    <text evidence="8">The sequence shown here is derived from an EMBL/GenBank/DDBJ whole genome shotgun (WGS) entry which is preliminary data.</text>
</comment>
<evidence type="ECO:0000256" key="4">
    <source>
        <dbReference type="ARBA" id="ARBA00022984"/>
    </source>
</evidence>
<feature type="domain" description="L,D-TPase catalytic" evidence="7">
    <location>
        <begin position="84"/>
        <end position="209"/>
    </location>
</feature>
<dbReference type="EMBL" id="LCDD01000046">
    <property type="protein sequence ID" value="KKS45188.1"/>
    <property type="molecule type" value="Genomic_DNA"/>
</dbReference>
<proteinExistence type="predicted"/>
<evidence type="ECO:0000313" key="9">
    <source>
        <dbReference type="Proteomes" id="UP000034320"/>
    </source>
</evidence>
<feature type="active site" description="Nucleophile" evidence="6">
    <location>
        <position position="185"/>
    </location>
</feature>
<dbReference type="Gene3D" id="2.40.440.10">
    <property type="entry name" value="L,D-transpeptidase catalytic domain-like"/>
    <property type="match status" value="1"/>
</dbReference>
<dbReference type="GO" id="GO:0018104">
    <property type="term" value="P:peptidoglycan-protein cross-linking"/>
    <property type="evidence" value="ECO:0007669"/>
    <property type="project" value="TreeGrafter"/>
</dbReference>
<dbReference type="GO" id="GO:0008360">
    <property type="term" value="P:regulation of cell shape"/>
    <property type="evidence" value="ECO:0007669"/>
    <property type="project" value="UniProtKB-UniRule"/>
</dbReference>
<dbReference type="GO" id="GO:0071555">
    <property type="term" value="P:cell wall organization"/>
    <property type="evidence" value="ECO:0007669"/>
    <property type="project" value="UniProtKB-UniRule"/>
</dbReference>
<dbReference type="InterPro" id="IPR038063">
    <property type="entry name" value="Transpep_catalytic_dom"/>
</dbReference>
<dbReference type="PANTHER" id="PTHR30582:SF2">
    <property type="entry name" value="L,D-TRANSPEPTIDASE YCIB-RELATED"/>
    <property type="match status" value="1"/>
</dbReference>
<dbReference type="GO" id="GO:0016740">
    <property type="term" value="F:transferase activity"/>
    <property type="evidence" value="ECO:0007669"/>
    <property type="project" value="UniProtKB-KW"/>
</dbReference>
<dbReference type="AlphaFoldDB" id="A0A0G1C6D5"/>
<dbReference type="Proteomes" id="UP000034320">
    <property type="component" value="Unassembled WGS sequence"/>
</dbReference>
<keyword evidence="4 6" id="KW-0573">Peptidoglycan synthesis</keyword>
<organism evidence="8 9">
    <name type="scientific">Candidatus Gottesmanbacteria bacterium GW2011_GWA2_42_18</name>
    <dbReference type="NCBI Taxonomy" id="1618442"/>
    <lineage>
        <taxon>Bacteria</taxon>
        <taxon>Candidatus Gottesmaniibacteriota</taxon>
    </lineage>
</organism>
<keyword evidence="2" id="KW-0808">Transferase</keyword>
<dbReference type="PANTHER" id="PTHR30582">
    <property type="entry name" value="L,D-TRANSPEPTIDASE"/>
    <property type="match status" value="1"/>
</dbReference>
<dbReference type="InterPro" id="IPR050979">
    <property type="entry name" value="LD-transpeptidase"/>
</dbReference>
<dbReference type="CDD" id="cd16913">
    <property type="entry name" value="YkuD_like"/>
    <property type="match status" value="1"/>
</dbReference>
<dbReference type="GO" id="GO:0005576">
    <property type="term" value="C:extracellular region"/>
    <property type="evidence" value="ECO:0007669"/>
    <property type="project" value="TreeGrafter"/>
</dbReference>
<dbReference type="PROSITE" id="PS52029">
    <property type="entry name" value="LD_TPASE"/>
    <property type="match status" value="1"/>
</dbReference>
<evidence type="ECO:0000256" key="2">
    <source>
        <dbReference type="ARBA" id="ARBA00022679"/>
    </source>
</evidence>
<evidence type="ECO:0000259" key="7">
    <source>
        <dbReference type="PROSITE" id="PS52029"/>
    </source>
</evidence>
<gene>
    <name evidence="8" type="ORF">UV09_C0046G0003</name>
</gene>
<feature type="active site" description="Proton donor/acceptor" evidence="6">
    <location>
        <position position="169"/>
    </location>
</feature>
<keyword evidence="5 6" id="KW-0961">Cell wall biogenesis/degradation</keyword>
<keyword evidence="3 6" id="KW-0133">Cell shape</keyword>
<dbReference type="Pfam" id="PF03734">
    <property type="entry name" value="YkuD"/>
    <property type="match status" value="1"/>
</dbReference>
<dbReference type="GO" id="GO:0071972">
    <property type="term" value="F:peptidoglycan L,D-transpeptidase activity"/>
    <property type="evidence" value="ECO:0007669"/>
    <property type="project" value="TreeGrafter"/>
</dbReference>